<keyword evidence="1" id="KW-0808">Transferase</keyword>
<evidence type="ECO:0000256" key="1">
    <source>
        <dbReference type="ARBA" id="ARBA00022679"/>
    </source>
</evidence>
<proteinExistence type="predicted"/>
<organism evidence="3 4">
    <name type="scientific">Carboxydocella sporoproducens DSM 16521</name>
    <dbReference type="NCBI Taxonomy" id="1121270"/>
    <lineage>
        <taxon>Bacteria</taxon>
        <taxon>Bacillati</taxon>
        <taxon>Bacillota</taxon>
        <taxon>Clostridia</taxon>
        <taxon>Eubacteriales</taxon>
        <taxon>Clostridiales Family XVI. Incertae Sedis</taxon>
        <taxon>Carboxydocella</taxon>
    </lineage>
</organism>
<dbReference type="GO" id="GO:0009073">
    <property type="term" value="P:aromatic amino acid family biosynthetic process"/>
    <property type="evidence" value="ECO:0007669"/>
    <property type="project" value="InterPro"/>
</dbReference>
<dbReference type="Gene3D" id="3.20.20.70">
    <property type="entry name" value="Aldolase class I"/>
    <property type="match status" value="1"/>
</dbReference>
<name>A0A1T4Q1G0_9FIRM</name>
<dbReference type="OrthoDB" id="9780456at2"/>
<reference evidence="4" key="1">
    <citation type="submission" date="2017-02" db="EMBL/GenBank/DDBJ databases">
        <authorList>
            <person name="Varghese N."/>
            <person name="Submissions S."/>
        </authorList>
    </citation>
    <scope>NUCLEOTIDE SEQUENCE [LARGE SCALE GENOMIC DNA]</scope>
    <source>
        <strain evidence="4">DSM 16521</strain>
    </source>
</reference>
<accession>A0A1T4Q1G0</accession>
<dbReference type="PANTHER" id="PTHR43018:SF2">
    <property type="entry name" value="PHOSPHO-2-DEHYDRO-3-DEOXYHEPTONATE ALDOLASE"/>
    <property type="match status" value="1"/>
</dbReference>
<dbReference type="InterPro" id="IPR006218">
    <property type="entry name" value="DAHP1/KDSA"/>
</dbReference>
<dbReference type="AlphaFoldDB" id="A0A1T4Q1G0"/>
<dbReference type="InterPro" id="IPR013785">
    <property type="entry name" value="Aldolase_TIM"/>
</dbReference>
<gene>
    <name evidence="3" type="ORF">SAMN02745885_01494</name>
</gene>
<dbReference type="NCBIfam" id="NF009239">
    <property type="entry name" value="PRK12595.1"/>
    <property type="match status" value="1"/>
</dbReference>
<protein>
    <submittedName>
        <fullName evidence="3">3-deoxy-D-arabinoheptulosonate-7-phosphate synthase</fullName>
    </submittedName>
</protein>
<dbReference type="GO" id="GO:0016832">
    <property type="term" value="F:aldehyde-lyase activity"/>
    <property type="evidence" value="ECO:0007669"/>
    <property type="project" value="InterPro"/>
</dbReference>
<evidence type="ECO:0000313" key="3">
    <source>
        <dbReference type="EMBL" id="SJZ97426.1"/>
    </source>
</evidence>
<dbReference type="RefSeq" id="WP_159071927.1">
    <property type="nucleotide sequence ID" value="NZ_FUXM01000015.1"/>
</dbReference>
<dbReference type="GO" id="GO:0016740">
    <property type="term" value="F:transferase activity"/>
    <property type="evidence" value="ECO:0007669"/>
    <property type="project" value="UniProtKB-KW"/>
</dbReference>
<evidence type="ECO:0000259" key="2">
    <source>
        <dbReference type="Pfam" id="PF00793"/>
    </source>
</evidence>
<dbReference type="NCBIfam" id="TIGR01361">
    <property type="entry name" value="DAHP_synth_Bsub"/>
    <property type="match status" value="1"/>
</dbReference>
<dbReference type="Pfam" id="PF00793">
    <property type="entry name" value="DAHP_synth_1"/>
    <property type="match status" value="1"/>
</dbReference>
<feature type="domain" description="DAHP synthetase I/KDSA" evidence="2">
    <location>
        <begin position="20"/>
        <end position="258"/>
    </location>
</feature>
<dbReference type="PANTHER" id="PTHR43018">
    <property type="entry name" value="PHOSPHO-2-DEHYDRO-3-DEOXYHEPTONATE ALDOLASE"/>
    <property type="match status" value="1"/>
</dbReference>
<evidence type="ECO:0000313" key="4">
    <source>
        <dbReference type="Proteomes" id="UP000189933"/>
    </source>
</evidence>
<dbReference type="SUPFAM" id="SSF51569">
    <property type="entry name" value="Aldolase"/>
    <property type="match status" value="1"/>
</dbReference>
<dbReference type="InterPro" id="IPR052899">
    <property type="entry name" value="Class-I_DAHP_synthase"/>
</dbReference>
<dbReference type="EMBL" id="FUXM01000015">
    <property type="protein sequence ID" value="SJZ97426.1"/>
    <property type="molecule type" value="Genomic_DNA"/>
</dbReference>
<dbReference type="NCBIfam" id="NF006421">
    <property type="entry name" value="PRK08673.1"/>
    <property type="match status" value="1"/>
</dbReference>
<sequence length="269" mass="28881">MEMQVLKNPNPKPVKVGEIFFGGSQVVPMAGPCAVESRQQVLACAEALQKLGIKVMRGGAFKPRTSPRGFQGLGEAGLELLAEVKAKYGLLLVSEVIDEDSLRAGAEVLDIIQIGSRNMQNFSLLRKVGRLGKPVLLKRGLAATLQEWLAAAEYILAEGNDQIILCERGIRTFEPATRNTLDLGAVAWLKQEVGFPVVVDPSHASGQRRLVGPLARGAVACGADGLLIEVHPEPDQALCDGQQSLNFEQFARLLQELEPVARAVGKSLA</sequence>
<keyword evidence="4" id="KW-1185">Reference proteome</keyword>
<dbReference type="Proteomes" id="UP000189933">
    <property type="component" value="Unassembled WGS sequence"/>
</dbReference>
<dbReference type="InterPro" id="IPR006268">
    <property type="entry name" value="DAHP_syn_2"/>
</dbReference>